<feature type="compositionally biased region" description="Low complexity" evidence="1">
    <location>
        <begin position="94"/>
        <end position="103"/>
    </location>
</feature>
<evidence type="ECO:0000313" key="4">
    <source>
        <dbReference type="Proteomes" id="UP001152759"/>
    </source>
</evidence>
<gene>
    <name evidence="3" type="ORF">BEMITA_LOCUS2668</name>
</gene>
<name>A0A9P0G3X7_BEMTA</name>
<dbReference type="Proteomes" id="UP001152759">
    <property type="component" value="Chromosome 10"/>
</dbReference>
<dbReference type="EMBL" id="OU963871">
    <property type="protein sequence ID" value="CAH0762546.1"/>
    <property type="molecule type" value="Genomic_DNA"/>
</dbReference>
<keyword evidence="2" id="KW-0732">Signal</keyword>
<reference evidence="3" key="1">
    <citation type="submission" date="2021-12" db="EMBL/GenBank/DDBJ databases">
        <authorList>
            <person name="King R."/>
        </authorList>
    </citation>
    <scope>NUCLEOTIDE SEQUENCE</scope>
</reference>
<feature type="compositionally biased region" description="Gly residues" evidence="1">
    <location>
        <begin position="217"/>
        <end position="256"/>
    </location>
</feature>
<evidence type="ECO:0000313" key="3">
    <source>
        <dbReference type="EMBL" id="CAH0762546.1"/>
    </source>
</evidence>
<feature type="compositionally biased region" description="Polar residues" evidence="1">
    <location>
        <begin position="32"/>
        <end position="59"/>
    </location>
</feature>
<evidence type="ECO:0000256" key="1">
    <source>
        <dbReference type="SAM" id="MobiDB-lite"/>
    </source>
</evidence>
<feature type="chain" id="PRO_5040472919" description="Chitin-binding type-2 domain-containing protein" evidence="2">
    <location>
        <begin position="22"/>
        <end position="310"/>
    </location>
</feature>
<proteinExistence type="predicted"/>
<feature type="compositionally biased region" description="Low complexity" evidence="1">
    <location>
        <begin position="271"/>
        <end position="286"/>
    </location>
</feature>
<feature type="region of interest" description="Disordered" evidence="1">
    <location>
        <begin position="191"/>
        <end position="310"/>
    </location>
</feature>
<feature type="compositionally biased region" description="Basic and acidic residues" evidence="1">
    <location>
        <begin position="191"/>
        <end position="215"/>
    </location>
</feature>
<feature type="region of interest" description="Disordered" evidence="1">
    <location>
        <begin position="91"/>
        <end position="113"/>
    </location>
</feature>
<protein>
    <recommendedName>
        <fullName evidence="5">Chitin-binding type-2 domain-containing protein</fullName>
    </recommendedName>
</protein>
<evidence type="ECO:0000256" key="2">
    <source>
        <dbReference type="SAM" id="SignalP"/>
    </source>
</evidence>
<keyword evidence="4" id="KW-1185">Reference proteome</keyword>
<feature type="region of interest" description="Disordered" evidence="1">
    <location>
        <begin position="27"/>
        <end position="59"/>
    </location>
</feature>
<accession>A0A9P0G3X7</accession>
<dbReference type="AlphaFoldDB" id="A0A9P0G3X7"/>
<organism evidence="3 4">
    <name type="scientific">Bemisia tabaci</name>
    <name type="common">Sweetpotato whitefly</name>
    <name type="synonym">Aleurodes tabaci</name>
    <dbReference type="NCBI Taxonomy" id="7038"/>
    <lineage>
        <taxon>Eukaryota</taxon>
        <taxon>Metazoa</taxon>
        <taxon>Ecdysozoa</taxon>
        <taxon>Arthropoda</taxon>
        <taxon>Hexapoda</taxon>
        <taxon>Insecta</taxon>
        <taxon>Pterygota</taxon>
        <taxon>Neoptera</taxon>
        <taxon>Paraneoptera</taxon>
        <taxon>Hemiptera</taxon>
        <taxon>Sternorrhyncha</taxon>
        <taxon>Aleyrodoidea</taxon>
        <taxon>Aleyrodidae</taxon>
        <taxon>Aleyrodinae</taxon>
        <taxon>Bemisia</taxon>
    </lineage>
</organism>
<evidence type="ECO:0008006" key="5">
    <source>
        <dbReference type="Google" id="ProtNLM"/>
    </source>
</evidence>
<sequence length="310" mass="33717">MGSISILTVIALAVAVDYTVAMQGSERRTLRNDSSNTNLRVLRTRSSGDPASSDTQENINRVTRVIDARMQPGQESSNDPCRALQILKERNKQAAPRARSSRPTAEDQFTPTNRHAEKDCVTAVNAFKALPSHYKIECPVIHGSVCTYIDSFYTCSVAIPGKLFGCLPAGTQFVSLRRCAEFVLRRIEKQKRERENEESQMRQEEALSQRVKEVQRYGGGDPQRGVLQGSGGDVQSGSGQGGTVQRPGGRGAAGGPRPGPVIIRENTNVNRGSRSSGSGSWSYIGRDSNDHSGPSNWQNLPHSRSSGSIM</sequence>
<feature type="compositionally biased region" description="Polar residues" evidence="1">
    <location>
        <begin position="291"/>
        <end position="310"/>
    </location>
</feature>
<feature type="signal peptide" evidence="2">
    <location>
        <begin position="1"/>
        <end position="21"/>
    </location>
</feature>